<dbReference type="PROSITE" id="PS00409">
    <property type="entry name" value="PROKAR_NTER_METHYL"/>
    <property type="match status" value="1"/>
</dbReference>
<accession>A0A2U2HE61</accession>
<evidence type="ECO:0000313" key="14">
    <source>
        <dbReference type="Proteomes" id="UP000241421"/>
    </source>
</evidence>
<dbReference type="Pfam" id="PF12019">
    <property type="entry name" value="GspH"/>
    <property type="match status" value="1"/>
</dbReference>
<dbReference type="Proteomes" id="UP000241421">
    <property type="component" value="Unassembled WGS sequence"/>
</dbReference>
<dbReference type="NCBIfam" id="TIGR02532">
    <property type="entry name" value="IV_pilin_GFxxxE"/>
    <property type="match status" value="1"/>
</dbReference>
<reference evidence="13 14" key="1">
    <citation type="submission" date="2018-04" db="EMBL/GenBank/DDBJ databases">
        <title>Massilia violaceinigra sp. nov., a novel purple-pigmented bacterium isolated from Tianshan glacier, Xinjiang, China.</title>
        <authorList>
            <person name="Wang H."/>
        </authorList>
    </citation>
    <scope>NUCLEOTIDE SEQUENCE [LARGE SCALE GENOMIC DNA]</scope>
    <source>
        <strain evidence="13 14">B448-2</strain>
    </source>
</reference>
<comment type="similarity">
    <text evidence="9">Belongs to the GSP H family.</text>
</comment>
<keyword evidence="7 11" id="KW-1133">Transmembrane helix</keyword>
<evidence type="ECO:0000256" key="11">
    <source>
        <dbReference type="SAM" id="Phobius"/>
    </source>
</evidence>
<keyword evidence="4" id="KW-0488">Methylation</keyword>
<name>A0A2U2HE61_9BURK</name>
<feature type="transmembrane region" description="Helical" evidence="11">
    <location>
        <begin position="20"/>
        <end position="41"/>
    </location>
</feature>
<keyword evidence="6 11" id="KW-0812">Transmembrane</keyword>
<dbReference type="EMBL" id="PXWF02000310">
    <property type="protein sequence ID" value="PWF41597.1"/>
    <property type="molecule type" value="Genomic_DNA"/>
</dbReference>
<proteinExistence type="inferred from homology"/>
<comment type="subcellular location">
    <subcellularLocation>
        <location evidence="1">Cell inner membrane</location>
        <topology evidence="1">Single-pass membrane protein</topology>
    </subcellularLocation>
</comment>
<keyword evidence="5" id="KW-0997">Cell inner membrane</keyword>
<dbReference type="GO" id="GO:0005886">
    <property type="term" value="C:plasma membrane"/>
    <property type="evidence" value="ECO:0007669"/>
    <property type="project" value="UniProtKB-SubCell"/>
</dbReference>
<protein>
    <recommendedName>
        <fullName evidence="2">Type II secretion system protein H</fullName>
    </recommendedName>
    <alternativeName>
        <fullName evidence="10">General secretion pathway protein H</fullName>
    </alternativeName>
</protein>
<evidence type="ECO:0000256" key="9">
    <source>
        <dbReference type="ARBA" id="ARBA00025772"/>
    </source>
</evidence>
<evidence type="ECO:0000256" key="3">
    <source>
        <dbReference type="ARBA" id="ARBA00022475"/>
    </source>
</evidence>
<feature type="domain" description="General secretion pathway GspH" evidence="12">
    <location>
        <begin position="56"/>
        <end position="153"/>
    </location>
</feature>
<evidence type="ECO:0000256" key="8">
    <source>
        <dbReference type="ARBA" id="ARBA00023136"/>
    </source>
</evidence>
<evidence type="ECO:0000256" key="5">
    <source>
        <dbReference type="ARBA" id="ARBA00022519"/>
    </source>
</evidence>
<evidence type="ECO:0000256" key="2">
    <source>
        <dbReference type="ARBA" id="ARBA00021549"/>
    </source>
</evidence>
<dbReference type="RefSeq" id="WP_106759972.1">
    <property type="nucleotide sequence ID" value="NZ_PXWF02000310.1"/>
</dbReference>
<evidence type="ECO:0000256" key="6">
    <source>
        <dbReference type="ARBA" id="ARBA00022692"/>
    </source>
</evidence>
<organism evidence="13 14">
    <name type="scientific">Massilia glaciei</name>
    <dbReference type="NCBI Taxonomy" id="1524097"/>
    <lineage>
        <taxon>Bacteria</taxon>
        <taxon>Pseudomonadati</taxon>
        <taxon>Pseudomonadota</taxon>
        <taxon>Betaproteobacteria</taxon>
        <taxon>Burkholderiales</taxon>
        <taxon>Oxalobacteraceae</taxon>
        <taxon>Telluria group</taxon>
        <taxon>Massilia</taxon>
    </lineage>
</organism>
<evidence type="ECO:0000256" key="1">
    <source>
        <dbReference type="ARBA" id="ARBA00004377"/>
    </source>
</evidence>
<keyword evidence="8 11" id="KW-0472">Membrane</keyword>
<dbReference type="Pfam" id="PF07963">
    <property type="entry name" value="N_methyl"/>
    <property type="match status" value="1"/>
</dbReference>
<dbReference type="GO" id="GO:0015628">
    <property type="term" value="P:protein secretion by the type II secretion system"/>
    <property type="evidence" value="ECO:0007669"/>
    <property type="project" value="InterPro"/>
</dbReference>
<dbReference type="Gene3D" id="3.55.40.10">
    <property type="entry name" value="minor pseudopilin epsh domain"/>
    <property type="match status" value="1"/>
</dbReference>
<evidence type="ECO:0000259" key="12">
    <source>
        <dbReference type="Pfam" id="PF12019"/>
    </source>
</evidence>
<evidence type="ECO:0000256" key="4">
    <source>
        <dbReference type="ARBA" id="ARBA00022481"/>
    </source>
</evidence>
<dbReference type="SUPFAM" id="SSF54523">
    <property type="entry name" value="Pili subunits"/>
    <property type="match status" value="1"/>
</dbReference>
<keyword evidence="3" id="KW-1003">Cell membrane</keyword>
<dbReference type="InterPro" id="IPR022346">
    <property type="entry name" value="T2SS_GspH"/>
</dbReference>
<dbReference type="AlphaFoldDB" id="A0A2U2HE61"/>
<dbReference type="GO" id="GO:0015627">
    <property type="term" value="C:type II protein secretion system complex"/>
    <property type="evidence" value="ECO:0007669"/>
    <property type="project" value="InterPro"/>
</dbReference>
<evidence type="ECO:0000256" key="10">
    <source>
        <dbReference type="ARBA" id="ARBA00030775"/>
    </source>
</evidence>
<comment type="caution">
    <text evidence="13">The sequence shown here is derived from an EMBL/GenBank/DDBJ whole genome shotgun (WGS) entry which is preliminary data.</text>
</comment>
<gene>
    <name evidence="13" type="ORF">C7C56_024545</name>
</gene>
<keyword evidence="14" id="KW-1185">Reference proteome</keyword>
<sequence>MVGQPVGQPPAARRAAGFTLIELLVALTVLGVLSAVALPSFREMVANQRLKTVSSDIYTALVRTRGEAIKRNTPVTLAPIDANQWASGWRIMNPTQAGVVLEEHEPLKTTTIVAPATVTYLANGRISGSDAPVFNIVVDGSDNLRCVTADLSGRPLITKLAC</sequence>
<dbReference type="InterPro" id="IPR045584">
    <property type="entry name" value="Pilin-like"/>
</dbReference>
<evidence type="ECO:0000256" key="7">
    <source>
        <dbReference type="ARBA" id="ARBA00022989"/>
    </source>
</evidence>
<dbReference type="OrthoDB" id="9180128at2"/>
<evidence type="ECO:0000313" key="13">
    <source>
        <dbReference type="EMBL" id="PWF41597.1"/>
    </source>
</evidence>
<dbReference type="InterPro" id="IPR012902">
    <property type="entry name" value="N_methyl_site"/>
</dbReference>